<comment type="caution">
    <text evidence="1">The sequence shown here is derived from an EMBL/GenBank/DDBJ whole genome shotgun (WGS) entry which is preliminary data.</text>
</comment>
<accession>A0AAV4NJC8</accession>
<keyword evidence="2" id="KW-1185">Reference proteome</keyword>
<reference evidence="1 2" key="1">
    <citation type="submission" date="2021-06" db="EMBL/GenBank/DDBJ databases">
        <title>Caerostris darwini draft genome.</title>
        <authorList>
            <person name="Kono N."/>
            <person name="Arakawa K."/>
        </authorList>
    </citation>
    <scope>NUCLEOTIDE SEQUENCE [LARGE SCALE GENOMIC DNA]</scope>
</reference>
<dbReference type="EMBL" id="BPLQ01001646">
    <property type="protein sequence ID" value="GIX83579.1"/>
    <property type="molecule type" value="Genomic_DNA"/>
</dbReference>
<dbReference type="AlphaFoldDB" id="A0AAV4NJC8"/>
<proteinExistence type="predicted"/>
<sequence>MMEKEEEQNDGTDGIFMGHYVKLLDKVGNRQKNYIWQLRFGLSSSSIPYHPVPVNYSDLPGVTSRSKMSAISIHHAGGCPKSHRKQTLILIAEQSFQT</sequence>
<evidence type="ECO:0000313" key="2">
    <source>
        <dbReference type="Proteomes" id="UP001054837"/>
    </source>
</evidence>
<evidence type="ECO:0000313" key="1">
    <source>
        <dbReference type="EMBL" id="GIX83579.1"/>
    </source>
</evidence>
<gene>
    <name evidence="1" type="ORF">CDAR_128591</name>
</gene>
<dbReference type="Proteomes" id="UP001054837">
    <property type="component" value="Unassembled WGS sequence"/>
</dbReference>
<organism evidence="1 2">
    <name type="scientific">Caerostris darwini</name>
    <dbReference type="NCBI Taxonomy" id="1538125"/>
    <lineage>
        <taxon>Eukaryota</taxon>
        <taxon>Metazoa</taxon>
        <taxon>Ecdysozoa</taxon>
        <taxon>Arthropoda</taxon>
        <taxon>Chelicerata</taxon>
        <taxon>Arachnida</taxon>
        <taxon>Araneae</taxon>
        <taxon>Araneomorphae</taxon>
        <taxon>Entelegynae</taxon>
        <taxon>Araneoidea</taxon>
        <taxon>Araneidae</taxon>
        <taxon>Caerostris</taxon>
    </lineage>
</organism>
<protein>
    <submittedName>
        <fullName evidence="1">Uncharacterized protein</fullName>
    </submittedName>
</protein>
<name>A0AAV4NJC8_9ARAC</name>